<reference evidence="2" key="1">
    <citation type="submission" date="2023-03" db="EMBL/GenBank/DDBJ databases">
        <title>Massive genome expansion in bonnet fungi (Mycena s.s.) driven by repeated elements and novel gene families across ecological guilds.</title>
        <authorList>
            <consortium name="Lawrence Berkeley National Laboratory"/>
            <person name="Harder C.B."/>
            <person name="Miyauchi S."/>
            <person name="Viragh M."/>
            <person name="Kuo A."/>
            <person name="Thoen E."/>
            <person name="Andreopoulos B."/>
            <person name="Lu D."/>
            <person name="Skrede I."/>
            <person name="Drula E."/>
            <person name="Henrissat B."/>
            <person name="Morin E."/>
            <person name="Kohler A."/>
            <person name="Barry K."/>
            <person name="LaButti K."/>
            <person name="Morin E."/>
            <person name="Salamov A."/>
            <person name="Lipzen A."/>
            <person name="Mereny Z."/>
            <person name="Hegedus B."/>
            <person name="Baldrian P."/>
            <person name="Stursova M."/>
            <person name="Weitz H."/>
            <person name="Taylor A."/>
            <person name="Grigoriev I.V."/>
            <person name="Nagy L.G."/>
            <person name="Martin F."/>
            <person name="Kauserud H."/>
        </authorList>
    </citation>
    <scope>NUCLEOTIDE SEQUENCE</scope>
    <source>
        <strain evidence="2">9284</strain>
    </source>
</reference>
<dbReference type="AlphaFoldDB" id="A0AAD7B190"/>
<feature type="region of interest" description="Disordered" evidence="1">
    <location>
        <begin position="13"/>
        <end position="43"/>
    </location>
</feature>
<protein>
    <submittedName>
        <fullName evidence="2">Uncharacterized protein</fullName>
    </submittedName>
</protein>
<keyword evidence="3" id="KW-1185">Reference proteome</keyword>
<organism evidence="2 3">
    <name type="scientific">Roridomyces roridus</name>
    <dbReference type="NCBI Taxonomy" id="1738132"/>
    <lineage>
        <taxon>Eukaryota</taxon>
        <taxon>Fungi</taxon>
        <taxon>Dikarya</taxon>
        <taxon>Basidiomycota</taxon>
        <taxon>Agaricomycotina</taxon>
        <taxon>Agaricomycetes</taxon>
        <taxon>Agaricomycetidae</taxon>
        <taxon>Agaricales</taxon>
        <taxon>Marasmiineae</taxon>
        <taxon>Mycenaceae</taxon>
        <taxon>Roridomyces</taxon>
    </lineage>
</organism>
<dbReference type="EMBL" id="JARKIF010000057">
    <property type="protein sequence ID" value="KAJ7606507.1"/>
    <property type="molecule type" value="Genomic_DNA"/>
</dbReference>
<proteinExistence type="predicted"/>
<evidence type="ECO:0000256" key="1">
    <source>
        <dbReference type="SAM" id="MobiDB-lite"/>
    </source>
</evidence>
<dbReference type="Proteomes" id="UP001221142">
    <property type="component" value="Unassembled WGS sequence"/>
</dbReference>
<evidence type="ECO:0000313" key="3">
    <source>
        <dbReference type="Proteomes" id="UP001221142"/>
    </source>
</evidence>
<comment type="caution">
    <text evidence="2">The sequence shown here is derived from an EMBL/GenBank/DDBJ whole genome shotgun (WGS) entry which is preliminary data.</text>
</comment>
<sequence length="306" mass="33155">MDYYPVTVGAFPSGLRLRSRPTPTSGGSLVGKRRGHPDERGIQESECRDIERKRGQTFEKTPAFVGQNEGQPSPEAVAPCYNLPGAMNGARGINDEVDAVRRKMWVGAQPWAKEYTRQGGQRVGLQSGHTAWIDGRCGTMGSYMTPQEDPLSLLQKAPTGVGRKDGPVCRRGGRVVTGPGERVTDEIFALPKLAEACRRIKFPFRDVPAVGYEWVHSYGKSHVKVPSESIEMHTPLDRVGDCEMGHCPGNPRIIPKLYPLRPTTARHGDTNGEVIFASPARRLNVGGCAGAGPIQSAEVCAEDAAP</sequence>
<gene>
    <name evidence="2" type="ORF">FB45DRAFT_1011834</name>
</gene>
<evidence type="ECO:0000313" key="2">
    <source>
        <dbReference type="EMBL" id="KAJ7606507.1"/>
    </source>
</evidence>
<accession>A0AAD7B190</accession>
<name>A0AAD7B190_9AGAR</name>